<dbReference type="OrthoDB" id="273870at2759"/>
<dbReference type="Proteomes" id="UP000038009">
    <property type="component" value="Unassembled WGS sequence"/>
</dbReference>
<dbReference type="PANTHER" id="PTHR46093">
    <property type="entry name" value="ACYL-COA-BINDING DOMAIN-CONTAINING PROTEIN 5"/>
    <property type="match status" value="1"/>
</dbReference>
<organism evidence="4 5">
    <name type="scientific">Leptomonas seymouri</name>
    <dbReference type="NCBI Taxonomy" id="5684"/>
    <lineage>
        <taxon>Eukaryota</taxon>
        <taxon>Discoba</taxon>
        <taxon>Euglenozoa</taxon>
        <taxon>Kinetoplastea</taxon>
        <taxon>Metakinetoplastina</taxon>
        <taxon>Trypanosomatida</taxon>
        <taxon>Trypanosomatidae</taxon>
        <taxon>Leishmaniinae</taxon>
        <taxon>Leptomonas</taxon>
    </lineage>
</organism>
<keyword evidence="2" id="KW-0677">Repeat</keyword>
<feature type="compositionally biased region" description="Gly residues" evidence="3">
    <location>
        <begin position="358"/>
        <end position="367"/>
    </location>
</feature>
<feature type="region of interest" description="Disordered" evidence="3">
    <location>
        <begin position="256"/>
        <end position="317"/>
    </location>
</feature>
<evidence type="ECO:0000256" key="1">
    <source>
        <dbReference type="ARBA" id="ARBA00022441"/>
    </source>
</evidence>
<feature type="region of interest" description="Disordered" evidence="3">
    <location>
        <begin position="338"/>
        <end position="398"/>
    </location>
</feature>
<accession>A0A0N1I2D8</accession>
<dbReference type="OMA" id="WWASWPS"/>
<dbReference type="Gene3D" id="2.120.10.80">
    <property type="entry name" value="Kelch-type beta propeller"/>
    <property type="match status" value="1"/>
</dbReference>
<dbReference type="EMBL" id="LJSK01000173">
    <property type="protein sequence ID" value="KPI85663.1"/>
    <property type="molecule type" value="Genomic_DNA"/>
</dbReference>
<gene>
    <name evidence="4" type="ORF">ABL78_5284</name>
</gene>
<dbReference type="AlphaFoldDB" id="A0A0N1I2D8"/>
<name>A0A0N1I2D8_LEPSE</name>
<dbReference type="InterPro" id="IPR015915">
    <property type="entry name" value="Kelch-typ_b-propeller"/>
</dbReference>
<evidence type="ECO:0000313" key="5">
    <source>
        <dbReference type="Proteomes" id="UP000038009"/>
    </source>
</evidence>
<protein>
    <submittedName>
        <fullName evidence="4">Uncharacterized protein</fullName>
    </submittedName>
</protein>
<feature type="compositionally biased region" description="Polar residues" evidence="3">
    <location>
        <begin position="208"/>
        <end position="217"/>
    </location>
</feature>
<evidence type="ECO:0000256" key="2">
    <source>
        <dbReference type="ARBA" id="ARBA00022737"/>
    </source>
</evidence>
<evidence type="ECO:0000256" key="3">
    <source>
        <dbReference type="SAM" id="MobiDB-lite"/>
    </source>
</evidence>
<dbReference type="PANTHER" id="PTHR46093:SF18">
    <property type="entry name" value="FIBRONECTIN TYPE-III DOMAIN-CONTAINING PROTEIN"/>
    <property type="match status" value="1"/>
</dbReference>
<proteinExistence type="predicted"/>
<feature type="region of interest" description="Disordered" evidence="3">
    <location>
        <begin position="203"/>
        <end position="222"/>
    </location>
</feature>
<keyword evidence="5" id="KW-1185">Reference proteome</keyword>
<dbReference type="SUPFAM" id="SSF117281">
    <property type="entry name" value="Kelch motif"/>
    <property type="match status" value="1"/>
</dbReference>
<sequence>MVRTSPGKAKAASSGVPQLYDETISGPCSVVDVGNPTAWANTISGAVSPTAADGAVKYSSEKGVAVTARWGHAVELSPNESVLCIIAGRPCSHATAAAEATAFDLVAWTPTLNVRSAKAAHVWQSIPYQPSSASADTTSAPPETASTHEMLTAARWPHYAPWWLTWEMRPHEGERPVGAWVDGGWAAGHRLADTQLFVPISYGDNKQPHQPTPTHSISRSHHSVTLVQGVRFRFGGETQAGTVTALDTIDEASVVPPAVTDSSHNTPGERCATAAGEAPVDLNAAPRRLDSPAAPSSVNAAASPQQQQPKAPPPRAAHSACCLCQRFLVVFGGRRVNWQDDGTDATRGPSPSGREGRGAGNGLGKGASTGKAASRATSVNRRGAPGGKGTDNHNHSSGADAVSTAVLTVHKDVAVYDTRLKLWLPVHIAGGPGPCARYAAAVAAVPTPASSSSGNLVNHREVLVVGGLDAGGQVCSDAWLLQILSGAESELAEMPSSARKESKAAHANTPALPVVTARWVRLNLPSGLTSTALPNSDRSSPVSVNSLSSPTALSTVFARHHAAAVVSSQRIAYVVGGCGQGGHSEVAAQPSVYTLSLPHLTSTTVRVEEAANADGAAAEGAGLPSLNGSAGSFTPPSNAKKTM</sequence>
<reference evidence="4 5" key="1">
    <citation type="journal article" date="2015" name="PLoS Pathog.">
        <title>Leptomonas seymouri: Adaptations to the Dixenous Life Cycle Analyzed by Genome Sequencing, Transcriptome Profiling and Co-infection with Leishmania donovani.</title>
        <authorList>
            <person name="Kraeva N."/>
            <person name="Butenko A."/>
            <person name="Hlavacova J."/>
            <person name="Kostygov A."/>
            <person name="Myskova J."/>
            <person name="Grybchuk D."/>
            <person name="Lestinova T."/>
            <person name="Votypka J."/>
            <person name="Volf P."/>
            <person name="Opperdoes F."/>
            <person name="Flegontov P."/>
            <person name="Lukes J."/>
            <person name="Yurchenko V."/>
        </authorList>
    </citation>
    <scope>NUCLEOTIDE SEQUENCE [LARGE SCALE GENOMIC DNA]</scope>
    <source>
        <strain evidence="4 5">ATCC 30220</strain>
    </source>
</reference>
<keyword evidence="1" id="KW-0880">Kelch repeat</keyword>
<dbReference type="VEuPathDB" id="TriTrypDB:Lsey_0173_0120"/>
<evidence type="ECO:0000313" key="4">
    <source>
        <dbReference type="EMBL" id="KPI85663.1"/>
    </source>
</evidence>
<feature type="compositionally biased region" description="Polar residues" evidence="3">
    <location>
        <begin position="626"/>
        <end position="643"/>
    </location>
</feature>
<comment type="caution">
    <text evidence="4">The sequence shown here is derived from an EMBL/GenBank/DDBJ whole genome shotgun (WGS) entry which is preliminary data.</text>
</comment>
<feature type="compositionally biased region" description="Low complexity" evidence="3">
    <location>
        <begin position="291"/>
        <end position="309"/>
    </location>
</feature>
<feature type="region of interest" description="Disordered" evidence="3">
    <location>
        <begin position="618"/>
        <end position="643"/>
    </location>
</feature>